<reference evidence="3" key="1">
    <citation type="submission" date="2023-07" db="EMBL/GenBank/DDBJ databases">
        <title>Chromosome-level genome assembly of Artemia franciscana.</title>
        <authorList>
            <person name="Jo E."/>
        </authorList>
    </citation>
    <scope>NUCLEOTIDE SEQUENCE</scope>
    <source>
        <tissue evidence="3">Whole body</tissue>
    </source>
</reference>
<dbReference type="AlphaFoldDB" id="A0AA88HTP4"/>
<comment type="caution">
    <text evidence="3">The sequence shown here is derived from an EMBL/GenBank/DDBJ whole genome shotgun (WGS) entry which is preliminary data.</text>
</comment>
<name>A0AA88HTP4_ARTSF</name>
<evidence type="ECO:0000313" key="4">
    <source>
        <dbReference type="Proteomes" id="UP001187531"/>
    </source>
</evidence>
<gene>
    <name evidence="3" type="ORF">QYM36_012152</name>
</gene>
<sequence length="385" mass="43097">MQKGLHTEAYNGNSIYLFTGGLVISGNPLICGCDIAWLGPWLRRWQRELLTHNPALVDTYYLTKSVRKPTCIEKKSKKRRYLIDSIAAEVSCSILAYSRGNSEQWLASKGVIAAGILLSLYTVVQNYAKAAATATTRKQGKRRLMRNDGDYVTSGTLLATQRPRFFFDDDHPDLANRSLRFHPGQYIDSSHYQFGFKEGSSTEFCVFILKSVVQYFWLFSSAVYACYVDAKAAFDRMNLEAPCKIDTKGVDRRIIGTLHYWFQVQRFKIKWTGYFSESFHVLNGVRQGGVLSPLLSGRLDGVTANHIKHGGPSLICLLTLLFNGFLNHCYVPDSLTEVCLVPIPKSNAGDMASESFPVLNGVRQGGVLSPLLYNLYGDVLNLRLA</sequence>
<dbReference type="EMBL" id="JAVRJZ010000016">
    <property type="protein sequence ID" value="KAK2710882.1"/>
    <property type="molecule type" value="Genomic_DNA"/>
</dbReference>
<dbReference type="SMART" id="SM00082">
    <property type="entry name" value="LRRCT"/>
    <property type="match status" value="1"/>
</dbReference>
<proteinExistence type="predicted"/>
<accession>A0AA88HTP4</accession>
<keyword evidence="1" id="KW-0433">Leucine-rich repeat</keyword>
<evidence type="ECO:0000256" key="1">
    <source>
        <dbReference type="ARBA" id="ARBA00022614"/>
    </source>
</evidence>
<keyword evidence="4" id="KW-1185">Reference proteome</keyword>
<dbReference type="InterPro" id="IPR000483">
    <property type="entry name" value="Cys-rich_flank_reg_C"/>
</dbReference>
<dbReference type="Proteomes" id="UP001187531">
    <property type="component" value="Unassembled WGS sequence"/>
</dbReference>
<evidence type="ECO:0000259" key="2">
    <source>
        <dbReference type="SMART" id="SM00082"/>
    </source>
</evidence>
<feature type="domain" description="LRRCT" evidence="2">
    <location>
        <begin position="27"/>
        <end position="93"/>
    </location>
</feature>
<evidence type="ECO:0000313" key="3">
    <source>
        <dbReference type="EMBL" id="KAK2710882.1"/>
    </source>
</evidence>
<dbReference type="PROSITE" id="PS51257">
    <property type="entry name" value="PROKAR_LIPOPROTEIN"/>
    <property type="match status" value="1"/>
</dbReference>
<protein>
    <recommendedName>
        <fullName evidence="2">LRRCT domain-containing protein</fullName>
    </recommendedName>
</protein>
<dbReference type="PANTHER" id="PTHR19446">
    <property type="entry name" value="REVERSE TRANSCRIPTASES"/>
    <property type="match status" value="1"/>
</dbReference>
<organism evidence="3 4">
    <name type="scientific">Artemia franciscana</name>
    <name type="common">Brine shrimp</name>
    <name type="synonym">Artemia sanfranciscana</name>
    <dbReference type="NCBI Taxonomy" id="6661"/>
    <lineage>
        <taxon>Eukaryota</taxon>
        <taxon>Metazoa</taxon>
        <taxon>Ecdysozoa</taxon>
        <taxon>Arthropoda</taxon>
        <taxon>Crustacea</taxon>
        <taxon>Branchiopoda</taxon>
        <taxon>Anostraca</taxon>
        <taxon>Artemiidae</taxon>
        <taxon>Artemia</taxon>
    </lineage>
</organism>